<evidence type="ECO:0000313" key="3">
    <source>
        <dbReference type="Proteomes" id="UP000774617"/>
    </source>
</evidence>
<dbReference type="NCBIfam" id="TIGR02464">
    <property type="entry name" value="ribofla_fusion"/>
    <property type="match status" value="1"/>
</dbReference>
<sequence>MSSTILGSVEDSSPIYFWREYDMPYGLLSQWYDCAFVHEGVTYRSAEMWMMVQKAKLFGDQDVAEAMLQATTPKEHRDLGRRVKNFDRKLWDENKSRIVEEGNWWKFTKSKEKAQLTEMLLATGDRELVEASPYDRIWGIGFGRNSADAHRNEWGENLLGKAITNVRRRLREAGY</sequence>
<dbReference type="Proteomes" id="UP000774617">
    <property type="component" value="Unassembled WGS sequence"/>
</dbReference>
<dbReference type="InterPro" id="IPR037238">
    <property type="entry name" value="YbiA-like_sf"/>
</dbReference>
<protein>
    <recommendedName>
        <fullName evidence="1">NADAR domain-containing protein</fullName>
    </recommendedName>
</protein>
<evidence type="ECO:0000313" key="2">
    <source>
        <dbReference type="EMBL" id="KAH7046025.1"/>
    </source>
</evidence>
<comment type="caution">
    <text evidence="2">The sequence shown here is derived from an EMBL/GenBank/DDBJ whole genome shotgun (WGS) entry which is preliminary data.</text>
</comment>
<feature type="domain" description="NADAR" evidence="1">
    <location>
        <begin position="16"/>
        <end position="171"/>
    </location>
</feature>
<dbReference type="InterPro" id="IPR012816">
    <property type="entry name" value="NADAR"/>
</dbReference>
<dbReference type="Pfam" id="PF08719">
    <property type="entry name" value="NADAR"/>
    <property type="match status" value="1"/>
</dbReference>
<reference evidence="2 3" key="1">
    <citation type="journal article" date="2021" name="Nat. Commun.">
        <title>Genetic determinants of endophytism in the Arabidopsis root mycobiome.</title>
        <authorList>
            <person name="Mesny F."/>
            <person name="Miyauchi S."/>
            <person name="Thiergart T."/>
            <person name="Pickel B."/>
            <person name="Atanasova L."/>
            <person name="Karlsson M."/>
            <person name="Huettel B."/>
            <person name="Barry K.W."/>
            <person name="Haridas S."/>
            <person name="Chen C."/>
            <person name="Bauer D."/>
            <person name="Andreopoulos W."/>
            <person name="Pangilinan J."/>
            <person name="LaButti K."/>
            <person name="Riley R."/>
            <person name="Lipzen A."/>
            <person name="Clum A."/>
            <person name="Drula E."/>
            <person name="Henrissat B."/>
            <person name="Kohler A."/>
            <person name="Grigoriev I.V."/>
            <person name="Martin F.M."/>
            <person name="Hacquard S."/>
        </authorList>
    </citation>
    <scope>NUCLEOTIDE SEQUENCE [LARGE SCALE GENOMIC DNA]</scope>
    <source>
        <strain evidence="2 3">MPI-SDFR-AT-0080</strain>
    </source>
</reference>
<proteinExistence type="predicted"/>
<accession>A0ABQ8G6B6</accession>
<organism evidence="2 3">
    <name type="scientific">Macrophomina phaseolina</name>
    <dbReference type="NCBI Taxonomy" id="35725"/>
    <lineage>
        <taxon>Eukaryota</taxon>
        <taxon>Fungi</taxon>
        <taxon>Dikarya</taxon>
        <taxon>Ascomycota</taxon>
        <taxon>Pezizomycotina</taxon>
        <taxon>Dothideomycetes</taxon>
        <taxon>Dothideomycetes incertae sedis</taxon>
        <taxon>Botryosphaeriales</taxon>
        <taxon>Botryosphaeriaceae</taxon>
        <taxon>Macrophomina</taxon>
    </lineage>
</organism>
<name>A0ABQ8G6B6_9PEZI</name>
<evidence type="ECO:0000259" key="1">
    <source>
        <dbReference type="Pfam" id="PF08719"/>
    </source>
</evidence>
<dbReference type="EMBL" id="JAGTJR010000018">
    <property type="protein sequence ID" value="KAH7046025.1"/>
    <property type="molecule type" value="Genomic_DNA"/>
</dbReference>
<dbReference type="CDD" id="cd15457">
    <property type="entry name" value="NADAR"/>
    <property type="match status" value="1"/>
</dbReference>
<dbReference type="Gene3D" id="1.10.357.40">
    <property type="entry name" value="YbiA-like"/>
    <property type="match status" value="1"/>
</dbReference>
<dbReference type="SUPFAM" id="SSF143990">
    <property type="entry name" value="YbiA-like"/>
    <property type="match status" value="1"/>
</dbReference>
<gene>
    <name evidence="2" type="ORF">B0J12DRAFT_149163</name>
</gene>
<keyword evidence="3" id="KW-1185">Reference proteome</keyword>